<gene>
    <name evidence="1" type="ORF">PAPYR_5465</name>
</gene>
<keyword evidence="2" id="KW-1185">Reference proteome</keyword>
<comment type="caution">
    <text evidence="1">The sequence shown here is derived from an EMBL/GenBank/DDBJ whole genome shotgun (WGS) entry which is preliminary data.</text>
</comment>
<proteinExistence type="predicted"/>
<sequence>MEDAEFMWLRDDLRPHVDGFVEKVQKYLTEQLDNLKTLQSWSKRKLFEYFEPDMHRMLYQIVLMTEMIKCFDEAINYIQINCRANNKLQLDAPGCTTLIKYLGKHNYEINQCYNYNNVNIDVDANVTNRGDIRCLFQIADHYDDYLRFREDLDNHRIEHAGDIDLFRHFDKIRSFYCKQTFRTPKDTVALQNFIEDPKWVEILKN</sequence>
<name>A0ABQ8UHM1_9EUKA</name>
<dbReference type="Proteomes" id="UP001141327">
    <property type="component" value="Unassembled WGS sequence"/>
</dbReference>
<protein>
    <submittedName>
        <fullName evidence="1">Uncharacterized protein</fullName>
    </submittedName>
</protein>
<evidence type="ECO:0000313" key="1">
    <source>
        <dbReference type="EMBL" id="KAJ4458699.1"/>
    </source>
</evidence>
<organism evidence="1 2">
    <name type="scientific">Paratrimastix pyriformis</name>
    <dbReference type="NCBI Taxonomy" id="342808"/>
    <lineage>
        <taxon>Eukaryota</taxon>
        <taxon>Metamonada</taxon>
        <taxon>Preaxostyla</taxon>
        <taxon>Paratrimastigidae</taxon>
        <taxon>Paratrimastix</taxon>
    </lineage>
</organism>
<evidence type="ECO:0000313" key="2">
    <source>
        <dbReference type="Proteomes" id="UP001141327"/>
    </source>
</evidence>
<accession>A0ABQ8UHM1</accession>
<reference evidence="1" key="1">
    <citation type="journal article" date="2022" name="bioRxiv">
        <title>Genomics of Preaxostyla Flagellates Illuminates Evolutionary Transitions and the Path Towards Mitochondrial Loss.</title>
        <authorList>
            <person name="Novak L.V.F."/>
            <person name="Treitli S.C."/>
            <person name="Pyrih J."/>
            <person name="Halakuc P."/>
            <person name="Pipaliya S.V."/>
            <person name="Vacek V."/>
            <person name="Brzon O."/>
            <person name="Soukal P."/>
            <person name="Eme L."/>
            <person name="Dacks J.B."/>
            <person name="Karnkowska A."/>
            <person name="Elias M."/>
            <person name="Hampl V."/>
        </authorList>
    </citation>
    <scope>NUCLEOTIDE SEQUENCE</scope>
    <source>
        <strain evidence="1">RCP-MX</strain>
    </source>
</reference>
<dbReference type="EMBL" id="JAPMOS010000026">
    <property type="protein sequence ID" value="KAJ4458699.1"/>
    <property type="molecule type" value="Genomic_DNA"/>
</dbReference>